<proteinExistence type="predicted"/>
<keyword evidence="3" id="KW-1185">Reference proteome</keyword>
<gene>
    <name evidence="2" type="ORF">KJI95_13765</name>
</gene>
<dbReference type="GO" id="GO:0016787">
    <property type="term" value="F:hydrolase activity"/>
    <property type="evidence" value="ECO:0007669"/>
    <property type="project" value="UniProtKB-KW"/>
</dbReference>
<name>A0ABS5V541_9GAMM</name>
<dbReference type="EMBL" id="JAHEPS010000005">
    <property type="protein sequence ID" value="MBT1445584.1"/>
    <property type="molecule type" value="Genomic_DNA"/>
</dbReference>
<sequence length="291" mass="31725">MTQAVRREITLQLPHIRLGGWISGQDDKPLLLALHGWLDNANSFAPLSDALDDYRLLAIDWPGHGLSDRRDGSYPLHWIDYLYDLHGVVTTLIARGDKPFAIVAHSLGGIVASSYLASHPDACDALVLIEALGPLTERPGRAKERLVKSFADHLALAATEPKIYRDFDTVVEARHRLTGLEKGAAMQIIARNFIEVEGGVTARTDPRLKLDSPLRLTPSHGEAFVRDLALPSLLLIGDAGFDKLKQAAEPAKALFGQLEVVSMRGCHHLHMTHASDAAAAIRAFLARVATP</sequence>
<dbReference type="SUPFAM" id="SSF53474">
    <property type="entry name" value="alpha/beta-Hydrolases"/>
    <property type="match status" value="1"/>
</dbReference>
<dbReference type="PRINTS" id="PR00111">
    <property type="entry name" value="ABHYDROLASE"/>
</dbReference>
<evidence type="ECO:0000313" key="3">
    <source>
        <dbReference type="Proteomes" id="UP001195903"/>
    </source>
</evidence>
<dbReference type="PANTHER" id="PTHR43798:SF33">
    <property type="entry name" value="HYDROLASE, PUTATIVE (AFU_ORTHOLOGUE AFUA_2G14860)-RELATED"/>
    <property type="match status" value="1"/>
</dbReference>
<dbReference type="InterPro" id="IPR029058">
    <property type="entry name" value="AB_hydrolase_fold"/>
</dbReference>
<keyword evidence="2" id="KW-0378">Hydrolase</keyword>
<feature type="domain" description="AB hydrolase-1" evidence="1">
    <location>
        <begin position="29"/>
        <end position="273"/>
    </location>
</feature>
<dbReference type="Proteomes" id="UP001195903">
    <property type="component" value="Unassembled WGS sequence"/>
</dbReference>
<comment type="caution">
    <text evidence="2">The sequence shown here is derived from an EMBL/GenBank/DDBJ whole genome shotgun (WGS) entry which is preliminary data.</text>
</comment>
<dbReference type="PANTHER" id="PTHR43798">
    <property type="entry name" value="MONOACYLGLYCEROL LIPASE"/>
    <property type="match status" value="1"/>
</dbReference>
<dbReference type="InterPro" id="IPR050266">
    <property type="entry name" value="AB_hydrolase_sf"/>
</dbReference>
<dbReference type="Gene3D" id="3.40.50.1820">
    <property type="entry name" value="alpha/beta hydrolase"/>
    <property type="match status" value="1"/>
</dbReference>
<accession>A0ABS5V541</accession>
<protein>
    <submittedName>
        <fullName evidence="2">Alpha/beta fold hydrolase</fullName>
    </submittedName>
</protein>
<dbReference type="RefSeq" id="WP_214507777.1">
    <property type="nucleotide sequence ID" value="NZ_JAHEPS010000005.1"/>
</dbReference>
<reference evidence="2 3" key="1">
    <citation type="submission" date="2021-05" db="EMBL/GenBank/DDBJ databases">
        <title>Shewanella sp. JM162201.</title>
        <authorList>
            <person name="Xu S."/>
            <person name="Li A."/>
        </authorList>
    </citation>
    <scope>NUCLEOTIDE SEQUENCE [LARGE SCALE GENOMIC DNA]</scope>
    <source>
        <strain evidence="2 3">JM162201</strain>
    </source>
</reference>
<evidence type="ECO:0000259" key="1">
    <source>
        <dbReference type="Pfam" id="PF00561"/>
    </source>
</evidence>
<organism evidence="2 3">
    <name type="scientific">Shewanella jiangmenensis</name>
    <dbReference type="NCBI Taxonomy" id="2837387"/>
    <lineage>
        <taxon>Bacteria</taxon>
        <taxon>Pseudomonadati</taxon>
        <taxon>Pseudomonadota</taxon>
        <taxon>Gammaproteobacteria</taxon>
        <taxon>Alteromonadales</taxon>
        <taxon>Shewanellaceae</taxon>
        <taxon>Shewanella</taxon>
    </lineage>
</organism>
<evidence type="ECO:0000313" key="2">
    <source>
        <dbReference type="EMBL" id="MBT1445584.1"/>
    </source>
</evidence>
<dbReference type="InterPro" id="IPR000073">
    <property type="entry name" value="AB_hydrolase_1"/>
</dbReference>
<dbReference type="Pfam" id="PF00561">
    <property type="entry name" value="Abhydrolase_1"/>
    <property type="match status" value="1"/>
</dbReference>